<protein>
    <recommendedName>
        <fullName evidence="2">3D domain-containing protein</fullName>
    </recommendedName>
</protein>
<dbReference type="InterPro" id="IPR059180">
    <property type="entry name" value="3D_YorM"/>
</dbReference>
<keyword evidence="4" id="KW-1185">Reference proteome</keyword>
<sequence>MFALAYAIMTYEEPAAPEPEWLTFEATAYTADCRGCIGITKTGIDVRQTQYHEGRRVVAVDPREIPLGTALDIRLADGTVIEAIAEDTGGAIKGTRLDVLMATEEEAYEFGRQDVEVRIINEKETEE</sequence>
<gene>
    <name evidence="3" type="ORF">PACILC2_22480</name>
</gene>
<dbReference type="Gene3D" id="2.40.40.10">
    <property type="entry name" value="RlpA-like domain"/>
    <property type="match status" value="1"/>
</dbReference>
<dbReference type="InterPro" id="IPR051933">
    <property type="entry name" value="Resuscitation_pf_RpfB"/>
</dbReference>
<name>A0ABQ4N695_9BACL</name>
<dbReference type="Pfam" id="PF06725">
    <property type="entry name" value="3D"/>
    <property type="match status" value="1"/>
</dbReference>
<organism evidence="3 4">
    <name type="scientific">Paenibacillus cisolokensis</name>
    <dbReference type="NCBI Taxonomy" id="1658519"/>
    <lineage>
        <taxon>Bacteria</taxon>
        <taxon>Bacillati</taxon>
        <taxon>Bacillota</taxon>
        <taxon>Bacilli</taxon>
        <taxon>Bacillales</taxon>
        <taxon>Paenibacillaceae</taxon>
        <taxon>Paenibacillus</taxon>
    </lineage>
</organism>
<evidence type="ECO:0000313" key="3">
    <source>
        <dbReference type="EMBL" id="GIQ63680.1"/>
    </source>
</evidence>
<proteinExistence type="predicted"/>
<feature type="domain" description="3D" evidence="2">
    <location>
        <begin position="56"/>
        <end position="120"/>
    </location>
</feature>
<dbReference type="PANTHER" id="PTHR39160:SF6">
    <property type="entry name" value="CELL WALL-BINDING PROTEIN YOCH"/>
    <property type="match status" value="1"/>
</dbReference>
<evidence type="ECO:0000256" key="1">
    <source>
        <dbReference type="ARBA" id="ARBA00022729"/>
    </source>
</evidence>
<reference evidence="3 4" key="1">
    <citation type="submission" date="2021-04" db="EMBL/GenBank/DDBJ databases">
        <title>Draft genome sequence of Paenibacillus cisolokensis, LC2-13A.</title>
        <authorList>
            <person name="Uke A."/>
            <person name="Chhe C."/>
            <person name="Baramee S."/>
            <person name="Kosugi A."/>
        </authorList>
    </citation>
    <scope>NUCLEOTIDE SEQUENCE [LARGE SCALE GENOMIC DNA]</scope>
    <source>
        <strain evidence="3 4">LC2-13A</strain>
    </source>
</reference>
<dbReference type="EMBL" id="BOVJ01000068">
    <property type="protein sequence ID" value="GIQ63680.1"/>
    <property type="molecule type" value="Genomic_DNA"/>
</dbReference>
<dbReference type="Proteomes" id="UP000680304">
    <property type="component" value="Unassembled WGS sequence"/>
</dbReference>
<evidence type="ECO:0000313" key="4">
    <source>
        <dbReference type="Proteomes" id="UP000680304"/>
    </source>
</evidence>
<dbReference type="InterPro" id="IPR010611">
    <property type="entry name" value="3D_dom"/>
</dbReference>
<keyword evidence="1" id="KW-0732">Signal</keyword>
<accession>A0ABQ4N695</accession>
<evidence type="ECO:0000259" key="2">
    <source>
        <dbReference type="Pfam" id="PF06725"/>
    </source>
</evidence>
<dbReference type="CDD" id="cd14667">
    <property type="entry name" value="3D_containing_proteins"/>
    <property type="match status" value="1"/>
</dbReference>
<dbReference type="InterPro" id="IPR036908">
    <property type="entry name" value="RlpA-like_sf"/>
</dbReference>
<dbReference type="PANTHER" id="PTHR39160">
    <property type="entry name" value="CELL WALL-BINDING PROTEIN YOCH"/>
    <property type="match status" value="1"/>
</dbReference>
<dbReference type="SUPFAM" id="SSF50685">
    <property type="entry name" value="Barwin-like endoglucanases"/>
    <property type="match status" value="1"/>
</dbReference>
<comment type="caution">
    <text evidence="3">The sequence shown here is derived from an EMBL/GenBank/DDBJ whole genome shotgun (WGS) entry which is preliminary data.</text>
</comment>